<dbReference type="Gene3D" id="3.40.50.12780">
    <property type="entry name" value="N-terminal domain of ligase-like"/>
    <property type="match status" value="1"/>
</dbReference>
<dbReference type="Pfam" id="PF00501">
    <property type="entry name" value="AMP-binding"/>
    <property type="match status" value="1"/>
</dbReference>
<protein>
    <submittedName>
        <fullName evidence="4">Acyl--CoA ligase</fullName>
    </submittedName>
    <submittedName>
        <fullName evidence="3">Class I adenylate-forming enzyme family protein</fullName>
    </submittedName>
</protein>
<feature type="domain" description="AMP-binding enzyme C-terminal" evidence="2">
    <location>
        <begin position="443"/>
        <end position="518"/>
    </location>
</feature>
<evidence type="ECO:0000313" key="5">
    <source>
        <dbReference type="Proteomes" id="UP001209412"/>
    </source>
</evidence>
<dbReference type="InterPro" id="IPR025110">
    <property type="entry name" value="AMP-bd_C"/>
</dbReference>
<evidence type="ECO:0000313" key="6">
    <source>
        <dbReference type="Proteomes" id="UP001242288"/>
    </source>
</evidence>
<dbReference type="RefSeq" id="WP_266260714.1">
    <property type="nucleotide sequence ID" value="NZ_JAMXWF010000035.1"/>
</dbReference>
<dbReference type="SUPFAM" id="SSF56801">
    <property type="entry name" value="Acetyl-CoA synthetase-like"/>
    <property type="match status" value="1"/>
</dbReference>
<dbReference type="Gene3D" id="3.30.300.30">
    <property type="match status" value="1"/>
</dbReference>
<name>A0AAP5BL14_9BURK</name>
<dbReference type="PROSITE" id="PS00455">
    <property type="entry name" value="AMP_BINDING"/>
    <property type="match status" value="1"/>
</dbReference>
<dbReference type="PANTHER" id="PTHR43201:SF32">
    <property type="entry name" value="2-SUCCINYLBENZOATE--COA LIGASE, CHLOROPLASTIC_PEROXISOMAL"/>
    <property type="match status" value="1"/>
</dbReference>
<evidence type="ECO:0000313" key="3">
    <source>
        <dbReference type="EMBL" id="MCX4149921.1"/>
    </source>
</evidence>
<evidence type="ECO:0000313" key="4">
    <source>
        <dbReference type="EMBL" id="MDQ6411739.1"/>
    </source>
</evidence>
<dbReference type="PANTHER" id="PTHR43201">
    <property type="entry name" value="ACYL-COA SYNTHETASE"/>
    <property type="match status" value="1"/>
</dbReference>
<keyword evidence="4" id="KW-0436">Ligase</keyword>
<dbReference type="InterPro" id="IPR042099">
    <property type="entry name" value="ANL_N_sf"/>
</dbReference>
<dbReference type="Pfam" id="PF13193">
    <property type="entry name" value="AMP-binding_C"/>
    <property type="match status" value="1"/>
</dbReference>
<comment type="caution">
    <text evidence="4">The sequence shown here is derived from an EMBL/GenBank/DDBJ whole genome shotgun (WGS) entry which is preliminary data.</text>
</comment>
<accession>A0AAP5BL14</accession>
<reference evidence="4" key="1">
    <citation type="submission" date="2022-06" db="EMBL/GenBank/DDBJ databases">
        <title>PHB producers.</title>
        <authorList>
            <person name="Besaury L."/>
        </authorList>
    </citation>
    <scope>NUCLEOTIDE SEQUENCE</scope>
    <source>
        <strain evidence="4 5">SEWS6</strain>
    </source>
</reference>
<proteinExistence type="predicted"/>
<dbReference type="GO" id="GO:0006631">
    <property type="term" value="P:fatty acid metabolic process"/>
    <property type="evidence" value="ECO:0007669"/>
    <property type="project" value="TreeGrafter"/>
</dbReference>
<evidence type="ECO:0000259" key="1">
    <source>
        <dbReference type="Pfam" id="PF00501"/>
    </source>
</evidence>
<keyword evidence="5" id="KW-1185">Reference proteome</keyword>
<dbReference type="EMBL" id="JAPKHW010000035">
    <property type="protein sequence ID" value="MCX4149921.1"/>
    <property type="molecule type" value="Genomic_DNA"/>
</dbReference>
<evidence type="ECO:0000259" key="2">
    <source>
        <dbReference type="Pfam" id="PF13193"/>
    </source>
</evidence>
<sequence>MNAMTSAIESSTIQRWGTGIVRGTVNHHPCRMYDIRPKSLCELLIDAQRWADRTMLVQGDRRLSGAQHVVAVARTAKLLRAHGARSGDRIMLLGFNHIEWLVAFWAIQCIGATAVFGNRWWSDEETAAAFTLIEPSIVLTDRLSSDASEPAHVSFETVRHAIDDITDVPFAPESVDEDAPAVIIFTSGTTGVAKGIVMSHRSVIANIQNLLVLTGRLPSALPASHAGTVSLMTMPLFHLAGLQIQIMNLLSGGTLVFLEGRFDALEVLRLIEREQVRAWGSVPTMVSRVIHHDDFAKYDTASIASIPMGGAAIPHELRAEIARAFPKTQKRVGNMYGLTEAGGVLAAGSGKDLDERPQCVGKPLPTVEVRISNPNLDGVGEIMARTPSATSGFVGDPTPIDDADGWIATGDLGRLDGDGYLYVVGRQKDTIIRGGENIASVHVERCIRTHPDVLEAAVVPLPHADLGEEVGAAVVLRDGATVSAADLTRHAAQHLAKFEVPTRWWLTYDALPTNASGKVVKRDVVQRWPRDVSSL</sequence>
<feature type="domain" description="AMP-dependent synthetase/ligase" evidence="1">
    <location>
        <begin position="47"/>
        <end position="393"/>
    </location>
</feature>
<dbReference type="EMBL" id="JAMXWF010000035">
    <property type="protein sequence ID" value="MDQ6411739.1"/>
    <property type="molecule type" value="Genomic_DNA"/>
</dbReference>
<dbReference type="AlphaFoldDB" id="A0AAP5BL14"/>
<dbReference type="InterPro" id="IPR045851">
    <property type="entry name" value="AMP-bd_C_sf"/>
</dbReference>
<organism evidence="4 6">
    <name type="scientific">Paraburkholderia madseniana</name>
    <dbReference type="NCBI Taxonomy" id="2599607"/>
    <lineage>
        <taxon>Bacteria</taxon>
        <taxon>Pseudomonadati</taxon>
        <taxon>Pseudomonadota</taxon>
        <taxon>Betaproteobacteria</taxon>
        <taxon>Burkholderiales</taxon>
        <taxon>Burkholderiaceae</taxon>
        <taxon>Paraburkholderia</taxon>
    </lineage>
</organism>
<dbReference type="Proteomes" id="UP001242288">
    <property type="component" value="Unassembled WGS sequence"/>
</dbReference>
<gene>
    <name evidence="4" type="ORF">NIE36_31780</name>
    <name evidence="3" type="ORF">OSB80_31845</name>
</gene>
<dbReference type="Proteomes" id="UP001209412">
    <property type="component" value="Unassembled WGS sequence"/>
</dbReference>
<dbReference type="InterPro" id="IPR000873">
    <property type="entry name" value="AMP-dep_synth/lig_dom"/>
</dbReference>
<dbReference type="InterPro" id="IPR020845">
    <property type="entry name" value="AMP-binding_CS"/>
</dbReference>
<dbReference type="GO" id="GO:0031956">
    <property type="term" value="F:medium-chain fatty acid-CoA ligase activity"/>
    <property type="evidence" value="ECO:0007669"/>
    <property type="project" value="TreeGrafter"/>
</dbReference>